<feature type="transmembrane region" description="Helical" evidence="1">
    <location>
        <begin position="400"/>
        <end position="420"/>
    </location>
</feature>
<protein>
    <submittedName>
        <fullName evidence="2">Uncharacterized protein</fullName>
    </submittedName>
</protein>
<keyword evidence="1" id="KW-0472">Membrane</keyword>
<accession>A0A6N7WBT9</accession>
<dbReference type="Proteomes" id="UP000436047">
    <property type="component" value="Unassembled WGS sequence"/>
</dbReference>
<dbReference type="AlphaFoldDB" id="A0A6N7WBT9"/>
<keyword evidence="3" id="KW-1185">Reference proteome</keyword>
<keyword evidence="1" id="KW-1133">Transmembrane helix</keyword>
<sequence>MYTVILYRNGTQASIEKYMFMFQSFREAGQVAWYHWKEQDEVEDMMNALNIRTETHFEWRLIIFEGKSECCGGTPENTIPEKISTLISSYGHVRENGYTKIKGCCPQQIWYVGYRKKLSVVPCYKGGLISVDADRKYGSCFRMLWMEIDCSCEMLRQYSLFMLTCGLLTLAANQFPAGILEYGFLYKLTVEIEQNGFEKFIFHEEMRLAQILDDLNQEIESLRQKNLCGVDYPEAVSFKCSLNAYRNRKAHSEKFKKIRMKNFSQSEVLQDNLAHNRHVVWSKLYFPKGVLREEASRIQDEVSRRKKAGGFLSEAGKDMLEREKKEAFEQMSEKRQIQLQQQDFEWNFRNNEENIRQKMEYIVPQKQKKYLFVILCVIEVMILVPFVYSYIKYVNKLENLIIIIICCFLFLLVVTSFFLLEKIDVFSKVRKYNRHFTVNLEDRQEKKVVYLESILELISKYQYCTELEEEQEEQKMDSLQRRKRLMRHRFVCESSLIICRQLKYLLVDSNKSWQVKEPVLTVDFEQEPQDTEYYWIPYKRSLGMADINRSGSQVKVFFDFIPRIRIEKTEY</sequence>
<gene>
    <name evidence="2" type="ORF">FYJ45_00625</name>
</gene>
<evidence type="ECO:0000313" key="3">
    <source>
        <dbReference type="Proteomes" id="UP000436047"/>
    </source>
</evidence>
<name>A0A6N7WBT9_9FIRM</name>
<evidence type="ECO:0000256" key="1">
    <source>
        <dbReference type="SAM" id="Phobius"/>
    </source>
</evidence>
<proteinExistence type="predicted"/>
<keyword evidence="1" id="KW-0812">Transmembrane</keyword>
<dbReference type="GeneID" id="86051590"/>
<dbReference type="RefSeq" id="WP_154462993.1">
    <property type="nucleotide sequence ID" value="NZ_VUMI01000001.1"/>
</dbReference>
<organism evidence="2 3">
    <name type="scientific">Eisenbergiella porci</name>
    <dbReference type="NCBI Taxonomy" id="2652274"/>
    <lineage>
        <taxon>Bacteria</taxon>
        <taxon>Bacillati</taxon>
        <taxon>Bacillota</taxon>
        <taxon>Clostridia</taxon>
        <taxon>Lachnospirales</taxon>
        <taxon>Lachnospiraceae</taxon>
        <taxon>Eisenbergiella</taxon>
    </lineage>
</organism>
<evidence type="ECO:0000313" key="2">
    <source>
        <dbReference type="EMBL" id="MSS86910.1"/>
    </source>
</evidence>
<dbReference type="EMBL" id="VUMI01000001">
    <property type="protein sequence ID" value="MSS86910.1"/>
    <property type="molecule type" value="Genomic_DNA"/>
</dbReference>
<comment type="caution">
    <text evidence="2">The sequence shown here is derived from an EMBL/GenBank/DDBJ whole genome shotgun (WGS) entry which is preliminary data.</text>
</comment>
<reference evidence="2 3" key="1">
    <citation type="submission" date="2019-08" db="EMBL/GenBank/DDBJ databases">
        <title>In-depth cultivation of the pig gut microbiome towards novel bacterial diversity and tailored functional studies.</title>
        <authorList>
            <person name="Wylensek D."/>
            <person name="Hitch T.C.A."/>
            <person name="Clavel T."/>
        </authorList>
    </citation>
    <scope>NUCLEOTIDE SEQUENCE [LARGE SCALE GENOMIC DNA]</scope>
    <source>
        <strain evidence="2 3">WCA-389-WT-23B</strain>
    </source>
</reference>
<feature type="transmembrane region" description="Helical" evidence="1">
    <location>
        <begin position="370"/>
        <end position="388"/>
    </location>
</feature>